<dbReference type="Gene3D" id="1.10.3730.10">
    <property type="entry name" value="ProC C-terminal domain-like"/>
    <property type="match status" value="1"/>
</dbReference>
<dbReference type="InterPro" id="IPR000304">
    <property type="entry name" value="Pyrroline-COOH_reductase"/>
</dbReference>
<keyword evidence="4" id="KW-0641">Proline biosynthesis</keyword>
<dbReference type="PIRSF" id="PIRSF000193">
    <property type="entry name" value="Pyrrol-5-carb_rd"/>
    <property type="match status" value="1"/>
</dbReference>
<evidence type="ECO:0000259" key="6">
    <source>
        <dbReference type="Pfam" id="PF03807"/>
    </source>
</evidence>
<organism evidence="8 9">
    <name type="scientific">Hirschia litorea</name>
    <dbReference type="NCBI Taxonomy" id="1199156"/>
    <lineage>
        <taxon>Bacteria</taxon>
        <taxon>Pseudomonadati</taxon>
        <taxon>Pseudomonadota</taxon>
        <taxon>Alphaproteobacteria</taxon>
        <taxon>Hyphomonadales</taxon>
        <taxon>Hyphomonadaceae</taxon>
        <taxon>Hirschia</taxon>
    </lineage>
</organism>
<reference evidence="9" key="1">
    <citation type="journal article" date="2019" name="Int. J. Syst. Evol. Microbiol.">
        <title>The Global Catalogue of Microorganisms (GCM) 10K type strain sequencing project: providing services to taxonomists for standard genome sequencing and annotation.</title>
        <authorList>
            <consortium name="The Broad Institute Genomics Platform"/>
            <consortium name="The Broad Institute Genome Sequencing Center for Infectious Disease"/>
            <person name="Wu L."/>
            <person name="Ma J."/>
        </authorList>
    </citation>
    <scope>NUCLEOTIDE SEQUENCE [LARGE SCALE GENOMIC DNA]</scope>
    <source>
        <strain evidence="9">CCUG 51308</strain>
    </source>
</reference>
<comment type="catalytic activity">
    <reaction evidence="4">
        <text>L-proline + NADP(+) = (S)-1-pyrroline-5-carboxylate + NADPH + 2 H(+)</text>
        <dbReference type="Rhea" id="RHEA:14109"/>
        <dbReference type="ChEBI" id="CHEBI:15378"/>
        <dbReference type="ChEBI" id="CHEBI:17388"/>
        <dbReference type="ChEBI" id="CHEBI:57783"/>
        <dbReference type="ChEBI" id="CHEBI:58349"/>
        <dbReference type="ChEBI" id="CHEBI:60039"/>
        <dbReference type="EC" id="1.5.1.2"/>
    </reaction>
</comment>
<keyword evidence="4" id="KW-0028">Amino-acid biosynthesis</keyword>
<comment type="pathway">
    <text evidence="4">Amino-acid biosynthesis; L-proline biosynthesis; L-proline from L-glutamate 5-semialdehyde: step 1/1.</text>
</comment>
<evidence type="ECO:0000256" key="5">
    <source>
        <dbReference type="NCBIfam" id="TIGR00112"/>
    </source>
</evidence>
<dbReference type="Gene3D" id="3.40.50.720">
    <property type="entry name" value="NAD(P)-binding Rossmann-like Domain"/>
    <property type="match status" value="1"/>
</dbReference>
<dbReference type="EMBL" id="JBHTBR010000005">
    <property type="protein sequence ID" value="MFC7292002.1"/>
    <property type="molecule type" value="Genomic_DNA"/>
</dbReference>
<comment type="caution">
    <text evidence="8">The sequence shown here is derived from an EMBL/GenBank/DDBJ whole genome shotgun (WGS) entry which is preliminary data.</text>
</comment>
<evidence type="ECO:0000259" key="7">
    <source>
        <dbReference type="Pfam" id="PF14748"/>
    </source>
</evidence>
<dbReference type="InterPro" id="IPR008927">
    <property type="entry name" value="6-PGluconate_DH-like_C_sf"/>
</dbReference>
<dbReference type="EC" id="1.5.1.2" evidence="4 5"/>
<evidence type="ECO:0000313" key="8">
    <source>
        <dbReference type="EMBL" id="MFC7292002.1"/>
    </source>
</evidence>
<comment type="similarity">
    <text evidence="1 4">Belongs to the pyrroline-5-carboxylate reductase family.</text>
</comment>
<accession>A0ABW2IM52</accession>
<dbReference type="SUPFAM" id="SSF48179">
    <property type="entry name" value="6-phosphogluconate dehydrogenase C-terminal domain-like"/>
    <property type="match status" value="1"/>
</dbReference>
<comment type="function">
    <text evidence="4">Catalyzes the reduction of 1-pyrroline-5-carboxylate (PCA) to L-proline.</text>
</comment>
<keyword evidence="2 4" id="KW-0521">NADP</keyword>
<dbReference type="Proteomes" id="UP001596492">
    <property type="component" value="Unassembled WGS sequence"/>
</dbReference>
<dbReference type="RefSeq" id="WP_382167245.1">
    <property type="nucleotide sequence ID" value="NZ_JBHTBR010000005.1"/>
</dbReference>
<dbReference type="InterPro" id="IPR036291">
    <property type="entry name" value="NAD(P)-bd_dom_sf"/>
</dbReference>
<feature type="domain" description="Pyrroline-5-carboxylate reductase dimerisation" evidence="7">
    <location>
        <begin position="168"/>
        <end position="273"/>
    </location>
</feature>
<dbReference type="Pfam" id="PF14748">
    <property type="entry name" value="P5CR_dimer"/>
    <property type="match status" value="1"/>
</dbReference>
<keyword evidence="4" id="KW-0963">Cytoplasm</keyword>
<evidence type="ECO:0000256" key="2">
    <source>
        <dbReference type="ARBA" id="ARBA00022857"/>
    </source>
</evidence>
<dbReference type="InterPro" id="IPR029036">
    <property type="entry name" value="P5CR_dimer"/>
</dbReference>
<dbReference type="PANTHER" id="PTHR11645:SF0">
    <property type="entry name" value="PYRROLINE-5-CARBOXYLATE REDUCTASE 3"/>
    <property type="match status" value="1"/>
</dbReference>
<comment type="subcellular location">
    <subcellularLocation>
        <location evidence="4">Cytoplasm</location>
    </subcellularLocation>
</comment>
<dbReference type="HAMAP" id="MF_01925">
    <property type="entry name" value="P5C_reductase"/>
    <property type="match status" value="1"/>
</dbReference>
<dbReference type="InterPro" id="IPR028939">
    <property type="entry name" value="P5C_Rdtase_cat_N"/>
</dbReference>
<protein>
    <recommendedName>
        <fullName evidence="4 5">Pyrroline-5-carboxylate reductase</fullName>
        <shortName evidence="4">P5C reductase</shortName>
        <shortName evidence="4">P5CR</shortName>
        <ecNumber evidence="4 5">1.5.1.2</ecNumber>
    </recommendedName>
    <alternativeName>
        <fullName evidence="4">PCA reductase</fullName>
    </alternativeName>
</protein>
<dbReference type="Pfam" id="PF03807">
    <property type="entry name" value="F420_oxidored"/>
    <property type="match status" value="1"/>
</dbReference>
<evidence type="ECO:0000256" key="4">
    <source>
        <dbReference type="HAMAP-Rule" id="MF_01925"/>
    </source>
</evidence>
<gene>
    <name evidence="4 8" type="primary">proC</name>
    <name evidence="8" type="ORF">ACFQS8_10275</name>
</gene>
<comment type="catalytic activity">
    <reaction evidence="4">
        <text>L-proline + NAD(+) = (S)-1-pyrroline-5-carboxylate + NADH + 2 H(+)</text>
        <dbReference type="Rhea" id="RHEA:14105"/>
        <dbReference type="ChEBI" id="CHEBI:15378"/>
        <dbReference type="ChEBI" id="CHEBI:17388"/>
        <dbReference type="ChEBI" id="CHEBI:57540"/>
        <dbReference type="ChEBI" id="CHEBI:57945"/>
        <dbReference type="ChEBI" id="CHEBI:60039"/>
        <dbReference type="EC" id="1.5.1.2"/>
    </reaction>
</comment>
<evidence type="ECO:0000313" key="9">
    <source>
        <dbReference type="Proteomes" id="UP001596492"/>
    </source>
</evidence>
<keyword evidence="9" id="KW-1185">Reference proteome</keyword>
<sequence length="277" mass="28303">MTGSTMNLKSTVTLIGGGRMGIAMAKGWLCDLDAAGVETVNIIDPSPSDALRELCAKKGAVLNPTEIAPVDVLILAVKPQVFSKVASDAAKWVNETTLVVSVMAGITVDRLGSETGATKIVRAMPNTPGAVGAGVTAFSVSSACTPTDTQMVNALLSSLGAVEGPLDEALMDAVTVVSGCGPAYTFLLVEAMAAGGVALGLEEGIAQRLARQTVIGAGVLMDQDPTSAEDLRKAVTSPNGVTLAALEVMMAEGGINDVMKRALRTARDRSVELSKDS</sequence>
<feature type="domain" description="Pyrroline-5-carboxylate reductase catalytic N-terminal" evidence="6">
    <location>
        <begin position="12"/>
        <end position="105"/>
    </location>
</feature>
<dbReference type="PANTHER" id="PTHR11645">
    <property type="entry name" value="PYRROLINE-5-CARBOXYLATE REDUCTASE"/>
    <property type="match status" value="1"/>
</dbReference>
<name>A0ABW2IM52_9PROT</name>
<dbReference type="SUPFAM" id="SSF51735">
    <property type="entry name" value="NAD(P)-binding Rossmann-fold domains"/>
    <property type="match status" value="1"/>
</dbReference>
<evidence type="ECO:0000256" key="3">
    <source>
        <dbReference type="ARBA" id="ARBA00023002"/>
    </source>
</evidence>
<evidence type="ECO:0000256" key="1">
    <source>
        <dbReference type="ARBA" id="ARBA00005525"/>
    </source>
</evidence>
<dbReference type="NCBIfam" id="TIGR00112">
    <property type="entry name" value="proC"/>
    <property type="match status" value="1"/>
</dbReference>
<keyword evidence="3 4" id="KW-0560">Oxidoreductase</keyword>
<proteinExistence type="inferred from homology"/>
<dbReference type="GO" id="GO:0004735">
    <property type="term" value="F:pyrroline-5-carboxylate reductase activity"/>
    <property type="evidence" value="ECO:0007669"/>
    <property type="project" value="UniProtKB-EC"/>
</dbReference>